<keyword evidence="1" id="KW-0862">Zinc</keyword>
<organism evidence="3 4">
    <name type="scientific">Actinomadura adrarensis</name>
    <dbReference type="NCBI Taxonomy" id="1819600"/>
    <lineage>
        <taxon>Bacteria</taxon>
        <taxon>Bacillati</taxon>
        <taxon>Actinomycetota</taxon>
        <taxon>Actinomycetes</taxon>
        <taxon>Streptosporangiales</taxon>
        <taxon>Thermomonosporaceae</taxon>
        <taxon>Actinomadura</taxon>
    </lineage>
</organism>
<dbReference type="SUPFAM" id="SSF57716">
    <property type="entry name" value="Glucocorticoid receptor-like (DNA-binding domain)"/>
    <property type="match status" value="1"/>
</dbReference>
<name>A0ABW3CCM3_9ACTN</name>
<accession>A0ABW3CCM3</accession>
<sequence length="110" mass="12331">MTVQAEKPAREAEPMRCSFCGKAQNEVGTLVAGPGVYICDECVGLAESVIEEFRDQEVDVRLPMWQSLSDEEMLQHVPRVAAVADQVEADLRGWVQELRRRGVTWARIGE</sequence>
<reference evidence="4" key="1">
    <citation type="journal article" date="2019" name="Int. J. Syst. Evol. Microbiol.">
        <title>The Global Catalogue of Microorganisms (GCM) 10K type strain sequencing project: providing services to taxonomists for standard genome sequencing and annotation.</title>
        <authorList>
            <consortium name="The Broad Institute Genomics Platform"/>
            <consortium name="The Broad Institute Genome Sequencing Center for Infectious Disease"/>
            <person name="Wu L."/>
            <person name="Ma J."/>
        </authorList>
    </citation>
    <scope>NUCLEOTIDE SEQUENCE [LARGE SCALE GENOMIC DNA]</scope>
    <source>
        <strain evidence="4">JCM 31696</strain>
    </source>
</reference>
<comment type="similarity">
    <text evidence="1">Belongs to the ClpX chaperone family.</text>
</comment>
<evidence type="ECO:0000313" key="4">
    <source>
        <dbReference type="Proteomes" id="UP001597083"/>
    </source>
</evidence>
<keyword evidence="4" id="KW-1185">Reference proteome</keyword>
<feature type="non-terminal residue" evidence="3">
    <location>
        <position position="110"/>
    </location>
</feature>
<proteinExistence type="inferred from homology"/>
<feature type="binding site" evidence="1">
    <location>
        <position position="39"/>
    </location>
    <ligand>
        <name>Zn(2+)</name>
        <dbReference type="ChEBI" id="CHEBI:29105"/>
    </ligand>
</feature>
<protein>
    <submittedName>
        <fullName evidence="3">ClpX C4-type zinc finger protein</fullName>
    </submittedName>
</protein>
<dbReference type="SMART" id="SM00994">
    <property type="entry name" value="zf-C4_ClpX"/>
    <property type="match status" value="1"/>
</dbReference>
<comment type="caution">
    <text evidence="3">The sequence shown here is derived from an EMBL/GenBank/DDBJ whole genome shotgun (WGS) entry which is preliminary data.</text>
</comment>
<dbReference type="Pfam" id="PF06689">
    <property type="entry name" value="zf-C4_ClpX"/>
    <property type="match status" value="1"/>
</dbReference>
<gene>
    <name evidence="3" type="ORF">ACFQ07_08385</name>
</gene>
<keyword evidence="1" id="KW-0479">Metal-binding</keyword>
<dbReference type="InterPro" id="IPR038366">
    <property type="entry name" value="Znf_CppX_C4_sf"/>
</dbReference>
<dbReference type="EMBL" id="JBHTIR010001180">
    <property type="protein sequence ID" value="MFD0852236.1"/>
    <property type="molecule type" value="Genomic_DNA"/>
</dbReference>
<evidence type="ECO:0000313" key="3">
    <source>
        <dbReference type="EMBL" id="MFD0852236.1"/>
    </source>
</evidence>
<dbReference type="Gene3D" id="6.20.220.10">
    <property type="entry name" value="ClpX chaperone, C4-type zinc finger domain"/>
    <property type="match status" value="1"/>
</dbReference>
<evidence type="ECO:0000259" key="2">
    <source>
        <dbReference type="PROSITE" id="PS51902"/>
    </source>
</evidence>
<dbReference type="PROSITE" id="PS51902">
    <property type="entry name" value="CLPX_ZB"/>
    <property type="match status" value="1"/>
</dbReference>
<feature type="domain" description="ClpX-type ZB" evidence="2">
    <location>
        <begin position="5"/>
        <end position="58"/>
    </location>
</feature>
<dbReference type="Proteomes" id="UP001597083">
    <property type="component" value="Unassembled WGS sequence"/>
</dbReference>
<keyword evidence="1" id="KW-0143">Chaperone</keyword>
<feature type="binding site" evidence="1">
    <location>
        <position position="20"/>
    </location>
    <ligand>
        <name>Zn(2+)</name>
        <dbReference type="ChEBI" id="CHEBI:29105"/>
    </ligand>
</feature>
<feature type="binding site" evidence="1">
    <location>
        <position position="17"/>
    </location>
    <ligand>
        <name>Zn(2+)</name>
        <dbReference type="ChEBI" id="CHEBI:29105"/>
    </ligand>
</feature>
<dbReference type="InterPro" id="IPR059188">
    <property type="entry name" value="Znf_CLPX-like"/>
</dbReference>
<feature type="binding site" evidence="1">
    <location>
        <position position="42"/>
    </location>
    <ligand>
        <name>Zn(2+)</name>
        <dbReference type="ChEBI" id="CHEBI:29105"/>
    </ligand>
</feature>
<evidence type="ECO:0000256" key="1">
    <source>
        <dbReference type="PROSITE-ProRule" id="PRU01250"/>
    </source>
</evidence>
<dbReference type="InterPro" id="IPR010603">
    <property type="entry name" value="Znf_CppX_C4"/>
</dbReference>